<dbReference type="GO" id="GO:0016020">
    <property type="term" value="C:membrane"/>
    <property type="evidence" value="ECO:0007669"/>
    <property type="project" value="UniProtKB-SubCell"/>
</dbReference>
<reference evidence="6" key="1">
    <citation type="submission" date="2018-05" db="EMBL/GenBank/DDBJ databases">
        <authorList>
            <person name="Lanie J.A."/>
            <person name="Ng W.-L."/>
            <person name="Kazmierczak K.M."/>
            <person name="Andrzejewski T.M."/>
            <person name="Davidsen T.M."/>
            <person name="Wayne K.J."/>
            <person name="Tettelin H."/>
            <person name="Glass J.I."/>
            <person name="Rusch D."/>
            <person name="Podicherti R."/>
            <person name="Tsui H.-C.T."/>
            <person name="Winkler M.E."/>
        </authorList>
    </citation>
    <scope>NUCLEOTIDE SEQUENCE</scope>
</reference>
<organism evidence="6">
    <name type="scientific">marine metagenome</name>
    <dbReference type="NCBI Taxonomy" id="408172"/>
    <lineage>
        <taxon>unclassified sequences</taxon>
        <taxon>metagenomes</taxon>
        <taxon>ecological metagenomes</taxon>
    </lineage>
</organism>
<evidence type="ECO:0000256" key="2">
    <source>
        <dbReference type="ARBA" id="ARBA00022692"/>
    </source>
</evidence>
<gene>
    <name evidence="6" type="ORF">METZ01_LOCUS438268</name>
</gene>
<evidence type="ECO:0000313" key="6">
    <source>
        <dbReference type="EMBL" id="SVD85414.1"/>
    </source>
</evidence>
<sequence length="122" mass="13415">MIFDINLFYFVAIPAVILYGVAKGGFAGPIAVVGVPLMSIVVSPLQAAAIMLPILCLQDVIAVLSYRRKFHYKNLQTLLPGALLGIIAGTLWFRYLSDDLIRIFIGVISITFVLNYLIIKES</sequence>
<feature type="transmembrane region" description="Helical" evidence="5">
    <location>
        <begin position="7"/>
        <end position="33"/>
    </location>
</feature>
<feature type="transmembrane region" description="Helical" evidence="5">
    <location>
        <begin position="101"/>
        <end position="119"/>
    </location>
</feature>
<feature type="non-terminal residue" evidence="6">
    <location>
        <position position="122"/>
    </location>
</feature>
<evidence type="ECO:0000256" key="5">
    <source>
        <dbReference type="SAM" id="Phobius"/>
    </source>
</evidence>
<accession>A0A382YQD4</accession>
<evidence type="ECO:0000256" key="1">
    <source>
        <dbReference type="ARBA" id="ARBA00004141"/>
    </source>
</evidence>
<keyword evidence="3 5" id="KW-1133">Transmembrane helix</keyword>
<keyword evidence="4 5" id="KW-0472">Membrane</keyword>
<protein>
    <submittedName>
        <fullName evidence="6">Uncharacterized protein</fullName>
    </submittedName>
</protein>
<proteinExistence type="predicted"/>
<comment type="subcellular location">
    <subcellularLocation>
        <location evidence="1">Membrane</location>
        <topology evidence="1">Multi-pass membrane protein</topology>
    </subcellularLocation>
</comment>
<feature type="transmembrane region" description="Helical" evidence="5">
    <location>
        <begin position="78"/>
        <end position="95"/>
    </location>
</feature>
<evidence type="ECO:0000256" key="3">
    <source>
        <dbReference type="ARBA" id="ARBA00022989"/>
    </source>
</evidence>
<dbReference type="AlphaFoldDB" id="A0A382YQD4"/>
<dbReference type="InterPro" id="IPR002781">
    <property type="entry name" value="TM_pro_TauE-like"/>
</dbReference>
<evidence type="ECO:0000256" key="4">
    <source>
        <dbReference type="ARBA" id="ARBA00023136"/>
    </source>
</evidence>
<keyword evidence="2 5" id="KW-0812">Transmembrane</keyword>
<dbReference type="EMBL" id="UINC01177655">
    <property type="protein sequence ID" value="SVD85414.1"/>
    <property type="molecule type" value="Genomic_DNA"/>
</dbReference>
<name>A0A382YQD4_9ZZZZ</name>
<dbReference type="Pfam" id="PF01925">
    <property type="entry name" value="TauE"/>
    <property type="match status" value="1"/>
</dbReference>
<feature type="transmembrane region" description="Helical" evidence="5">
    <location>
        <begin position="45"/>
        <end position="66"/>
    </location>
</feature>